<dbReference type="InterPro" id="IPR029787">
    <property type="entry name" value="Nucleotide_cyclase"/>
</dbReference>
<dbReference type="SMART" id="SM00028">
    <property type="entry name" value="TPR"/>
    <property type="match status" value="4"/>
</dbReference>
<keyword evidence="2" id="KW-0732">Signal</keyword>
<dbReference type="GO" id="GO:0052621">
    <property type="term" value="F:diguanylate cyclase activity"/>
    <property type="evidence" value="ECO:0007669"/>
    <property type="project" value="UniProtKB-EC"/>
</dbReference>
<evidence type="ECO:0000256" key="2">
    <source>
        <dbReference type="SAM" id="SignalP"/>
    </source>
</evidence>
<feature type="domain" description="GGDEF" evidence="3">
    <location>
        <begin position="477"/>
        <end position="591"/>
    </location>
</feature>
<keyword evidence="5" id="KW-1185">Reference proteome</keyword>
<keyword evidence="1" id="KW-1133">Transmembrane helix</keyword>
<keyword evidence="4" id="KW-0808">Transferase</keyword>
<evidence type="ECO:0000313" key="5">
    <source>
        <dbReference type="Proteomes" id="UP001155604"/>
    </source>
</evidence>
<gene>
    <name evidence="4" type="ORF">NE536_19330</name>
</gene>
<evidence type="ECO:0000313" key="4">
    <source>
        <dbReference type="EMBL" id="MCT7947505.1"/>
    </source>
</evidence>
<dbReference type="Gene3D" id="3.30.70.270">
    <property type="match status" value="1"/>
</dbReference>
<dbReference type="SUPFAM" id="SSF55073">
    <property type="entry name" value="Nucleotide cyclase"/>
    <property type="match status" value="1"/>
</dbReference>
<dbReference type="PROSITE" id="PS50887">
    <property type="entry name" value="GGDEF"/>
    <property type="match status" value="1"/>
</dbReference>
<evidence type="ECO:0000256" key="1">
    <source>
        <dbReference type="SAM" id="Phobius"/>
    </source>
</evidence>
<feature type="chain" id="PRO_5040726768" evidence="2">
    <location>
        <begin position="22"/>
        <end position="593"/>
    </location>
</feature>
<dbReference type="SUPFAM" id="SSF48452">
    <property type="entry name" value="TPR-like"/>
    <property type="match status" value="2"/>
</dbReference>
<dbReference type="InterPro" id="IPR000160">
    <property type="entry name" value="GGDEF_dom"/>
</dbReference>
<keyword evidence="1" id="KW-0812">Transmembrane</keyword>
<protein>
    <submittedName>
        <fullName evidence="4">Diguanylate cyclase</fullName>
        <ecNumber evidence="4">2.7.7.65</ecNumber>
    </submittedName>
</protein>
<proteinExistence type="predicted"/>
<dbReference type="RefSeq" id="WP_261273712.1">
    <property type="nucleotide sequence ID" value="NZ_JAMTCC010000043.1"/>
</dbReference>
<dbReference type="Gene3D" id="1.25.40.10">
    <property type="entry name" value="Tetratricopeptide repeat domain"/>
    <property type="match status" value="2"/>
</dbReference>
<feature type="signal peptide" evidence="2">
    <location>
        <begin position="1"/>
        <end position="21"/>
    </location>
</feature>
<dbReference type="EMBL" id="JAMTCC010000043">
    <property type="protein sequence ID" value="MCT7947505.1"/>
    <property type="molecule type" value="Genomic_DNA"/>
</dbReference>
<keyword evidence="1" id="KW-0472">Membrane</keyword>
<keyword evidence="4" id="KW-0548">Nucleotidyltransferase</keyword>
<comment type="caution">
    <text evidence="4">The sequence shown here is derived from an EMBL/GenBank/DDBJ whole genome shotgun (WGS) entry which is preliminary data.</text>
</comment>
<sequence length="593" mass="66908">MDFRVLVLGLLLWLFSFGASAIDQLDELTELVYQYPSKALTQITALEKQFTTRATSDINRLRLSVLKCQNLLQLGENEAAINVAQLGEANAKQLKLDQVRPYFLICQADANLNYNNIQNALLLLDSAITLARRYQQPQALVDALRLRGQLDTDTDNFSSAIEDLRLAIDIYPDIHTQTPNWVWPPQAYIYAAMGNLLYATHDFPQAMYYTNLGIQSPDAKGKVLHIILRNAARIALDNQEFDYSDQLEKQAKALLPELGSPLELAYSYAILASISLDKGRIDAAEEYLSIAINTFKKHNQQLAMMRSTRLLAQIRFAQHQDDAALTLMNHAIEQAENLKQYSDLKGFYGIMSDHYLEQGDFKQAYSFLLKRYRAAELANQGMNTARILQFKARLNQQDLQQDQSSPAPEKASILQELNLDWAYSTLFLIAMTLLGGAIWYLIDKQNNRAPRIEGEEPAETLLQQVTSALNSAKQGNYPLSLLLFNASQIRQVDLPPLQDELQHRLREQDKLIRYSMDEIVIILPHTSAAGAKKVVNQLVACIQPWQGSSKVNIGIAAMQHFDTLESLIKRASINQLGKVKISENNPNHYSPAK</sequence>
<dbReference type="InterPro" id="IPR011990">
    <property type="entry name" value="TPR-like_helical_dom_sf"/>
</dbReference>
<dbReference type="AlphaFoldDB" id="A0A9X2WXV1"/>
<reference evidence="4" key="1">
    <citation type="journal article" date="2023" name="Int. J. Syst. Evol. Microbiol.">
        <title>&lt;i&gt;Shewanella septentrionalis&lt;/i&gt; sp. nov. and &lt;i&gt;Shewanella holmiensis&lt;/i&gt; sp. nov., isolated from Baltic Sea water and sediments.</title>
        <authorList>
            <person name="Martin-Rodriguez A.J."/>
            <person name="Thorell K."/>
            <person name="Joffre E."/>
            <person name="Jensie-Markopoulos S."/>
            <person name="Moore E.R.B."/>
            <person name="Sjoling A."/>
        </authorList>
    </citation>
    <scope>NUCLEOTIDE SEQUENCE</scope>
    <source>
        <strain evidence="4">SP1W3</strain>
    </source>
</reference>
<name>A0A9X2WXV1_9GAMM</name>
<dbReference type="InterPro" id="IPR043128">
    <property type="entry name" value="Rev_trsase/Diguanyl_cyclase"/>
</dbReference>
<organism evidence="4 5">
    <name type="scientific">Shewanella septentrionalis</name>
    <dbReference type="NCBI Taxonomy" id="2952223"/>
    <lineage>
        <taxon>Bacteria</taxon>
        <taxon>Pseudomonadati</taxon>
        <taxon>Pseudomonadota</taxon>
        <taxon>Gammaproteobacteria</taxon>
        <taxon>Alteromonadales</taxon>
        <taxon>Shewanellaceae</taxon>
        <taxon>Shewanella</taxon>
    </lineage>
</organism>
<dbReference type="Pfam" id="PF00990">
    <property type="entry name" value="GGDEF"/>
    <property type="match status" value="1"/>
</dbReference>
<accession>A0A9X2WXV1</accession>
<dbReference type="EC" id="2.7.7.65" evidence="4"/>
<dbReference type="Proteomes" id="UP001155604">
    <property type="component" value="Unassembled WGS sequence"/>
</dbReference>
<evidence type="ECO:0000259" key="3">
    <source>
        <dbReference type="PROSITE" id="PS50887"/>
    </source>
</evidence>
<dbReference type="InterPro" id="IPR019734">
    <property type="entry name" value="TPR_rpt"/>
</dbReference>
<feature type="transmembrane region" description="Helical" evidence="1">
    <location>
        <begin position="421"/>
        <end position="442"/>
    </location>
</feature>